<keyword evidence="1 12" id="KW-0240">DNA-directed RNA polymerase</keyword>
<evidence type="ECO:0000256" key="7">
    <source>
        <dbReference type="ARBA" id="ARBA00022771"/>
    </source>
</evidence>
<dbReference type="GO" id="GO:1990077">
    <property type="term" value="C:primosome complex"/>
    <property type="evidence" value="ECO:0007669"/>
    <property type="project" value="UniProtKB-KW"/>
</dbReference>
<keyword evidence="5 12" id="KW-0235">DNA replication</keyword>
<keyword evidence="2 12" id="KW-0639">Primosome</keyword>
<dbReference type="Pfam" id="PF01807">
    <property type="entry name" value="Zn_ribbon_DnaG"/>
    <property type="match status" value="1"/>
</dbReference>
<dbReference type="GO" id="GO:0000428">
    <property type="term" value="C:DNA-directed RNA polymerase complex"/>
    <property type="evidence" value="ECO:0007669"/>
    <property type="project" value="UniProtKB-KW"/>
</dbReference>
<evidence type="ECO:0000259" key="15">
    <source>
        <dbReference type="PROSITE" id="PS50880"/>
    </source>
</evidence>
<evidence type="ECO:0000256" key="2">
    <source>
        <dbReference type="ARBA" id="ARBA00022515"/>
    </source>
</evidence>
<comment type="similarity">
    <text evidence="12 13">Belongs to the DnaG primase family.</text>
</comment>
<dbReference type="Pfam" id="PF10410">
    <property type="entry name" value="DnaB_bind"/>
    <property type="match status" value="1"/>
</dbReference>
<sequence length="590" mass="66469">MDQVEEIKSKIDIVSLIGEYVTLARAGRNFKANCPFHQERTPSFMVSPELSIWKCFGCGLGGDAISFIQKQEGLEFYEALKMLADRVGVKLERVEDSNVSYKEKLVETNRLASEFYKFILLNHNFGKNALDYLLTTRGLKLATIKEFGLGFAPDVPQALYGFLTKKKSLKPFDLEKAGLVVAVRGSYIDRFRGRVIFPLTDARGAVVGLAGRILPGKDSERLAKYINSPETEVYHKSKLLYGFHLTRKKIKEQGLVVIVEGELDAISSWQVGVKNVVAIKGSAFTEDQVRLLTRITSEAVLALDSDIAGNLAARRGIETAQNLGLNIKVARLGKYKDPDEAARSDADFYKNAINEAISIWDFLIDSVFSKYRKIGGREKSLISKEIVPILGSIADEIVRAHYIKVVAQKLDVSMEVVIKEVEKKERAKGVKSELIEDTHIGIPAKSREELLEREVFSLGTRIDPNSLLVSSVSNLFQTPLWTKILFYLKKYLNTNKKFTLSGFAKSLPKELLDGFSLAVFTEEESAGEDKLLREFNGTKKELKLLRIKRQEVELIKQIALYEKKGEKIKLRKVKEKFNNLARKRASLEEE</sequence>
<dbReference type="Pfam" id="PF08275">
    <property type="entry name" value="DNAG_N"/>
    <property type="match status" value="1"/>
</dbReference>
<dbReference type="InterPro" id="IPR050219">
    <property type="entry name" value="DnaG_primase"/>
</dbReference>
<dbReference type="GO" id="GO:0003677">
    <property type="term" value="F:DNA binding"/>
    <property type="evidence" value="ECO:0007669"/>
    <property type="project" value="UniProtKB-KW"/>
</dbReference>
<dbReference type="SUPFAM" id="SSF56731">
    <property type="entry name" value="DNA primase core"/>
    <property type="match status" value="1"/>
</dbReference>
<evidence type="ECO:0000256" key="13">
    <source>
        <dbReference type="PIRNR" id="PIRNR002811"/>
    </source>
</evidence>
<reference evidence="16 17" key="1">
    <citation type="journal article" date="2016" name="Nat. Commun.">
        <title>Thousands of microbial genomes shed light on interconnected biogeochemical processes in an aquifer system.</title>
        <authorList>
            <person name="Anantharaman K."/>
            <person name="Brown C.T."/>
            <person name="Hug L.A."/>
            <person name="Sharon I."/>
            <person name="Castelle C.J."/>
            <person name="Probst A.J."/>
            <person name="Thomas B.C."/>
            <person name="Singh A."/>
            <person name="Wilkins M.J."/>
            <person name="Karaoz U."/>
            <person name="Brodie E.L."/>
            <person name="Williams K.H."/>
            <person name="Hubbard S.S."/>
            <person name="Banfield J.F."/>
        </authorList>
    </citation>
    <scope>NUCLEOTIDE SEQUENCE [LARGE SCALE GENOMIC DNA]</scope>
</reference>
<dbReference type="Proteomes" id="UP000177082">
    <property type="component" value="Unassembled WGS sequence"/>
</dbReference>
<organism evidence="16 17">
    <name type="scientific">Candidatus Woesebacteria bacterium RIFCSPLOWO2_01_FULL_39_21</name>
    <dbReference type="NCBI Taxonomy" id="1802519"/>
    <lineage>
        <taxon>Bacteria</taxon>
        <taxon>Candidatus Woeseibacteriota</taxon>
    </lineage>
</organism>
<dbReference type="EMBL" id="MGHF01000001">
    <property type="protein sequence ID" value="OGM65284.1"/>
    <property type="molecule type" value="Genomic_DNA"/>
</dbReference>
<proteinExistence type="inferred from homology"/>
<dbReference type="GO" id="GO:0003899">
    <property type="term" value="F:DNA-directed RNA polymerase activity"/>
    <property type="evidence" value="ECO:0007669"/>
    <property type="project" value="UniProtKB-UniRule"/>
</dbReference>
<comment type="domain">
    <text evidence="12">Contains an N-terminal zinc-binding domain, a central core domain that contains the primase activity, and a C-terminal DnaB-binding domain.</text>
</comment>
<dbReference type="SUPFAM" id="SSF57783">
    <property type="entry name" value="Zinc beta-ribbon"/>
    <property type="match status" value="1"/>
</dbReference>
<evidence type="ECO:0000256" key="4">
    <source>
        <dbReference type="ARBA" id="ARBA00022695"/>
    </source>
</evidence>
<comment type="caution">
    <text evidence="16">The sequence shown here is derived from an EMBL/GenBank/DDBJ whole genome shotgun (WGS) entry which is preliminary data.</text>
</comment>
<dbReference type="InterPro" id="IPR006295">
    <property type="entry name" value="DNA_primase_DnaG"/>
</dbReference>
<comment type="cofactor">
    <cofactor evidence="12 13 14">
        <name>Zn(2+)</name>
        <dbReference type="ChEBI" id="CHEBI:29105"/>
    </cofactor>
    <text evidence="12 13 14">Binds 1 zinc ion per monomer.</text>
</comment>
<dbReference type="SMART" id="SM00493">
    <property type="entry name" value="TOPRIM"/>
    <property type="match status" value="1"/>
</dbReference>
<dbReference type="GO" id="GO:0008270">
    <property type="term" value="F:zinc ion binding"/>
    <property type="evidence" value="ECO:0007669"/>
    <property type="project" value="UniProtKB-UniRule"/>
</dbReference>
<dbReference type="InterPro" id="IPR030846">
    <property type="entry name" value="DnaG_bac"/>
</dbReference>
<dbReference type="InterPro" id="IPR034151">
    <property type="entry name" value="TOPRIM_DnaG_bac"/>
</dbReference>
<keyword evidence="6 12" id="KW-0479">Metal-binding</keyword>
<evidence type="ECO:0000256" key="14">
    <source>
        <dbReference type="PIRSR" id="PIRSR002811-1"/>
    </source>
</evidence>
<comment type="subunit">
    <text evidence="12">Monomer. Interacts with DnaB.</text>
</comment>
<dbReference type="EC" id="2.7.7.101" evidence="12"/>
<keyword evidence="4 12" id="KW-0548">Nucleotidyltransferase</keyword>
<accession>A0A1F8BMI3</accession>
<evidence type="ECO:0000313" key="17">
    <source>
        <dbReference type="Proteomes" id="UP000177082"/>
    </source>
</evidence>
<keyword evidence="10 12" id="KW-0238">DNA-binding</keyword>
<dbReference type="PANTHER" id="PTHR30313">
    <property type="entry name" value="DNA PRIMASE"/>
    <property type="match status" value="1"/>
</dbReference>
<dbReference type="GO" id="GO:0005737">
    <property type="term" value="C:cytoplasm"/>
    <property type="evidence" value="ECO:0007669"/>
    <property type="project" value="TreeGrafter"/>
</dbReference>
<gene>
    <name evidence="12" type="primary">dnaG</name>
    <name evidence="16" type="ORF">A2961_01590</name>
</gene>
<evidence type="ECO:0000256" key="9">
    <source>
        <dbReference type="ARBA" id="ARBA00022842"/>
    </source>
</evidence>
<dbReference type="InterPro" id="IPR002694">
    <property type="entry name" value="Znf_CHC2"/>
</dbReference>
<keyword evidence="9" id="KW-0460">Magnesium</keyword>
<dbReference type="InterPro" id="IPR036977">
    <property type="entry name" value="DNA_primase_Znf_CHC2"/>
</dbReference>
<evidence type="ECO:0000256" key="12">
    <source>
        <dbReference type="HAMAP-Rule" id="MF_00974"/>
    </source>
</evidence>
<keyword evidence="3 12" id="KW-0808">Transferase</keyword>
<feature type="domain" description="Toprim" evidence="15">
    <location>
        <begin position="254"/>
        <end position="335"/>
    </location>
</feature>
<dbReference type="Gene3D" id="3.90.580.10">
    <property type="entry name" value="Zinc finger, CHC2-type domain"/>
    <property type="match status" value="1"/>
</dbReference>
<keyword evidence="7 12" id="KW-0863">Zinc-finger</keyword>
<dbReference type="GO" id="GO:0006269">
    <property type="term" value="P:DNA replication, synthesis of primer"/>
    <property type="evidence" value="ECO:0007669"/>
    <property type="project" value="UniProtKB-UniRule"/>
</dbReference>
<evidence type="ECO:0000313" key="16">
    <source>
        <dbReference type="EMBL" id="OGM65284.1"/>
    </source>
</evidence>
<dbReference type="CDD" id="cd03364">
    <property type="entry name" value="TOPRIM_DnaG_primases"/>
    <property type="match status" value="1"/>
</dbReference>
<dbReference type="Gene3D" id="3.40.1360.10">
    <property type="match status" value="1"/>
</dbReference>
<evidence type="ECO:0000256" key="10">
    <source>
        <dbReference type="ARBA" id="ARBA00023125"/>
    </source>
</evidence>
<keyword evidence="11 12" id="KW-0804">Transcription</keyword>
<dbReference type="PANTHER" id="PTHR30313:SF2">
    <property type="entry name" value="DNA PRIMASE"/>
    <property type="match status" value="1"/>
</dbReference>
<comment type="catalytic activity">
    <reaction evidence="12">
        <text>ssDNA + n NTP = ssDNA/pppN(pN)n-1 hybrid + (n-1) diphosphate.</text>
        <dbReference type="EC" id="2.7.7.101"/>
    </reaction>
</comment>
<dbReference type="HAMAP" id="MF_00974">
    <property type="entry name" value="DNA_primase_DnaG"/>
    <property type="match status" value="1"/>
</dbReference>
<dbReference type="InterPro" id="IPR006171">
    <property type="entry name" value="TOPRIM_dom"/>
</dbReference>
<evidence type="ECO:0000256" key="1">
    <source>
        <dbReference type="ARBA" id="ARBA00022478"/>
    </source>
</evidence>
<evidence type="ECO:0000256" key="6">
    <source>
        <dbReference type="ARBA" id="ARBA00022723"/>
    </source>
</evidence>
<dbReference type="InterPro" id="IPR037068">
    <property type="entry name" value="DNA_primase_core_N_sf"/>
</dbReference>
<dbReference type="Pfam" id="PF13155">
    <property type="entry name" value="Toprim_2"/>
    <property type="match status" value="1"/>
</dbReference>
<dbReference type="PROSITE" id="PS50880">
    <property type="entry name" value="TOPRIM"/>
    <property type="match status" value="1"/>
</dbReference>
<protein>
    <recommendedName>
        <fullName evidence="12 13">DNA primase</fullName>
        <ecNumber evidence="12">2.7.7.101</ecNumber>
    </recommendedName>
</protein>
<keyword evidence="8 12" id="KW-0862">Zinc</keyword>
<dbReference type="FunFam" id="3.90.580.10:FF:000001">
    <property type="entry name" value="DNA primase"/>
    <property type="match status" value="1"/>
</dbReference>
<dbReference type="PIRSF" id="PIRSF002811">
    <property type="entry name" value="DnaG"/>
    <property type="match status" value="1"/>
</dbReference>
<dbReference type="SMART" id="SM00400">
    <property type="entry name" value="ZnF_CHCC"/>
    <property type="match status" value="1"/>
</dbReference>
<evidence type="ECO:0000256" key="3">
    <source>
        <dbReference type="ARBA" id="ARBA00022679"/>
    </source>
</evidence>
<comment type="function">
    <text evidence="12 13">RNA polymerase that catalyzes the synthesis of short RNA molecules used as primers for DNA polymerase during DNA replication.</text>
</comment>
<dbReference type="InterPro" id="IPR013264">
    <property type="entry name" value="DNAG_N"/>
</dbReference>
<feature type="zinc finger region" description="CHC2-type" evidence="12 14">
    <location>
        <begin position="34"/>
        <end position="58"/>
    </location>
</feature>
<name>A0A1F8BMI3_9BACT</name>
<dbReference type="NCBIfam" id="TIGR01391">
    <property type="entry name" value="dnaG"/>
    <property type="match status" value="1"/>
</dbReference>
<dbReference type="Gene3D" id="3.90.980.10">
    <property type="entry name" value="DNA primase, catalytic core, N-terminal domain"/>
    <property type="match status" value="1"/>
</dbReference>
<dbReference type="AlphaFoldDB" id="A0A1F8BMI3"/>
<evidence type="ECO:0000256" key="11">
    <source>
        <dbReference type="ARBA" id="ARBA00023163"/>
    </source>
</evidence>
<dbReference type="InterPro" id="IPR019475">
    <property type="entry name" value="DNA_primase_DnaB-bd"/>
</dbReference>
<evidence type="ECO:0000256" key="8">
    <source>
        <dbReference type="ARBA" id="ARBA00022833"/>
    </source>
</evidence>
<dbReference type="STRING" id="1802519.A2961_01590"/>
<evidence type="ECO:0000256" key="5">
    <source>
        <dbReference type="ARBA" id="ARBA00022705"/>
    </source>
</evidence>